<sequence>MINDKCHITSTYSLNEDKFIELFLSDGDSTKQEVINYINSNDARDAFIEDLRSSANPTIKNLAENNIVTFRSYYKYDGSLLQGYELKIGD</sequence>
<evidence type="ECO:0000313" key="4">
    <source>
        <dbReference type="Proteomes" id="UP000183794"/>
    </source>
</evidence>
<dbReference type="Proteomes" id="UP000182660">
    <property type="component" value="Unassembled WGS sequence"/>
</dbReference>
<accession>A0A1K9ZNJ7</accession>
<keyword evidence="2" id="KW-0808">Transferase</keyword>
<name>A0A1K9ZNJ7_9GAMM</name>
<keyword evidence="2" id="KW-0489">Methyltransferase</keyword>
<evidence type="ECO:0000313" key="3">
    <source>
        <dbReference type="Proteomes" id="UP000182660"/>
    </source>
</evidence>
<keyword evidence="3" id="KW-1185">Reference proteome</keyword>
<dbReference type="GO" id="GO:0008168">
    <property type="term" value="F:methyltransferase activity"/>
    <property type="evidence" value="ECO:0007669"/>
    <property type="project" value="UniProtKB-KW"/>
</dbReference>
<dbReference type="Proteomes" id="UP000183794">
    <property type="component" value="Unassembled WGS sequence"/>
</dbReference>
<reference evidence="1 3" key="1">
    <citation type="submission" date="2016-11" db="EMBL/GenBank/DDBJ databases">
        <authorList>
            <person name="Klemetsen T."/>
        </authorList>
    </citation>
    <scope>NUCLEOTIDE SEQUENCE [LARGE SCALE GENOMIC DNA]</scope>
    <source>
        <strain evidence="1">MT 2528</strain>
    </source>
</reference>
<dbReference type="EMBL" id="FPLJ01000102">
    <property type="protein sequence ID" value="SGZ00639.1"/>
    <property type="molecule type" value="Genomic_DNA"/>
</dbReference>
<reference evidence="2 4" key="2">
    <citation type="submission" date="2016-11" db="EMBL/GenBank/DDBJ databases">
        <authorList>
            <person name="Jaros S."/>
            <person name="Januszkiewicz K."/>
            <person name="Wedrychowicz H."/>
        </authorList>
    </citation>
    <scope>NUCLEOTIDE SEQUENCE [LARGE SCALE GENOMIC DNA]</scope>
    <source>
        <strain evidence="2">NVI 5450</strain>
    </source>
</reference>
<organism evidence="2 4">
    <name type="scientific">Moritella viscosa</name>
    <dbReference type="NCBI Taxonomy" id="80854"/>
    <lineage>
        <taxon>Bacteria</taxon>
        <taxon>Pseudomonadati</taxon>
        <taxon>Pseudomonadota</taxon>
        <taxon>Gammaproteobacteria</taxon>
        <taxon>Alteromonadales</taxon>
        <taxon>Moritellaceae</taxon>
        <taxon>Moritella</taxon>
    </lineage>
</organism>
<gene>
    <name evidence="1" type="ORF">MT2528_4059</name>
    <name evidence="2" type="ORF">NVI5450_4195</name>
</gene>
<dbReference type="RefSeq" id="WP_139291951.1">
    <property type="nucleotide sequence ID" value="NZ_CAWRBC010000148.1"/>
</dbReference>
<evidence type="ECO:0000313" key="1">
    <source>
        <dbReference type="EMBL" id="SGZ00639.1"/>
    </source>
</evidence>
<proteinExistence type="predicted"/>
<dbReference type="EMBL" id="FPLD01000121">
    <property type="protein sequence ID" value="SGZ15563.1"/>
    <property type="molecule type" value="Genomic_DNA"/>
</dbReference>
<dbReference type="AlphaFoldDB" id="A0A1K9ZNJ7"/>
<protein>
    <submittedName>
        <fullName evidence="2">Ribosomal RNA small subunit methyltransferase B-rRNA (Cytosine-C(5)-)-methyltransferase rsmB</fullName>
    </submittedName>
</protein>
<evidence type="ECO:0000313" key="2">
    <source>
        <dbReference type="EMBL" id="SGZ15563.1"/>
    </source>
</evidence>
<dbReference type="GO" id="GO:0032259">
    <property type="term" value="P:methylation"/>
    <property type="evidence" value="ECO:0007669"/>
    <property type="project" value="UniProtKB-KW"/>
</dbReference>